<sequence>MQAKGEGAVAFTAATAGAVKSPASADTRGKHMISAELKRLEQEGRFLEEELEELEKTEKVSAALQELLHKMENKADPLLPITHGPANASWERWFEGPQDFHSCKCWIL</sequence>
<keyword evidence="2" id="KW-1003">Cell membrane</keyword>
<dbReference type="OrthoDB" id="1934467at2759"/>
<dbReference type="STRING" id="1088818.A0A2I0B9D1"/>
<dbReference type="InterPro" id="IPR015898">
    <property type="entry name" value="G-protein_gamma-like_dom"/>
</dbReference>
<dbReference type="GO" id="GO:0005886">
    <property type="term" value="C:plasma membrane"/>
    <property type="evidence" value="ECO:0007669"/>
    <property type="project" value="UniProtKB-SubCell"/>
</dbReference>
<dbReference type="Proteomes" id="UP000236161">
    <property type="component" value="Unassembled WGS sequence"/>
</dbReference>
<accession>A0A2I0B9D1</accession>
<proteinExistence type="predicted"/>
<evidence type="ECO:0000259" key="7">
    <source>
        <dbReference type="SMART" id="SM01224"/>
    </source>
</evidence>
<evidence type="ECO:0000256" key="2">
    <source>
        <dbReference type="ARBA" id="ARBA00022475"/>
    </source>
</evidence>
<reference evidence="8 9" key="1">
    <citation type="journal article" date="2017" name="Nature">
        <title>The Apostasia genome and the evolution of orchids.</title>
        <authorList>
            <person name="Zhang G.Q."/>
            <person name="Liu K.W."/>
            <person name="Li Z."/>
            <person name="Lohaus R."/>
            <person name="Hsiao Y.Y."/>
            <person name="Niu S.C."/>
            <person name="Wang J.Y."/>
            <person name="Lin Y.C."/>
            <person name="Xu Q."/>
            <person name="Chen L.J."/>
            <person name="Yoshida K."/>
            <person name="Fujiwara S."/>
            <person name="Wang Z.W."/>
            <person name="Zhang Y.Q."/>
            <person name="Mitsuda N."/>
            <person name="Wang M."/>
            <person name="Liu G.H."/>
            <person name="Pecoraro L."/>
            <person name="Huang H.X."/>
            <person name="Xiao X.J."/>
            <person name="Lin M."/>
            <person name="Wu X.Y."/>
            <person name="Wu W.L."/>
            <person name="Chen Y.Y."/>
            <person name="Chang S.B."/>
            <person name="Sakamoto S."/>
            <person name="Ohme-Takagi M."/>
            <person name="Yagi M."/>
            <person name="Zeng S.J."/>
            <person name="Shen C.Y."/>
            <person name="Yeh C.M."/>
            <person name="Luo Y.B."/>
            <person name="Tsai W.C."/>
            <person name="Van de Peer Y."/>
            <person name="Liu Z.J."/>
        </authorList>
    </citation>
    <scope>NUCLEOTIDE SEQUENCE [LARGE SCALE GENOMIC DNA]</scope>
    <source>
        <strain evidence="9">cv. Shenzhen</strain>
        <tissue evidence="8">Stem</tissue>
    </source>
</reference>
<dbReference type="SMART" id="SM01224">
    <property type="entry name" value="G_gamma"/>
    <property type="match status" value="1"/>
</dbReference>
<dbReference type="PANTHER" id="PTHR35129">
    <property type="entry name" value="GUANINE NUCLEOTIDE-BINDING PROTEIN SUBUNIT GAMMA 1"/>
    <property type="match status" value="1"/>
</dbReference>
<evidence type="ECO:0000313" key="9">
    <source>
        <dbReference type="Proteomes" id="UP000236161"/>
    </source>
</evidence>
<evidence type="ECO:0000256" key="1">
    <source>
        <dbReference type="ARBA" id="ARBA00004236"/>
    </source>
</evidence>
<evidence type="ECO:0000313" key="8">
    <source>
        <dbReference type="EMBL" id="PKA64400.1"/>
    </source>
</evidence>
<dbReference type="EMBL" id="KZ451905">
    <property type="protein sequence ID" value="PKA64400.1"/>
    <property type="molecule type" value="Genomic_DNA"/>
</dbReference>
<organism evidence="8 9">
    <name type="scientific">Apostasia shenzhenica</name>
    <dbReference type="NCBI Taxonomy" id="1088818"/>
    <lineage>
        <taxon>Eukaryota</taxon>
        <taxon>Viridiplantae</taxon>
        <taxon>Streptophyta</taxon>
        <taxon>Embryophyta</taxon>
        <taxon>Tracheophyta</taxon>
        <taxon>Spermatophyta</taxon>
        <taxon>Magnoliopsida</taxon>
        <taxon>Liliopsida</taxon>
        <taxon>Asparagales</taxon>
        <taxon>Orchidaceae</taxon>
        <taxon>Apostasioideae</taxon>
        <taxon>Apostasia</taxon>
    </lineage>
</organism>
<dbReference type="InterPro" id="IPR045878">
    <property type="entry name" value="GG1/2"/>
</dbReference>
<dbReference type="Pfam" id="PF00631">
    <property type="entry name" value="G-gamma"/>
    <property type="match status" value="1"/>
</dbReference>
<gene>
    <name evidence="8" type="primary">GG2</name>
    <name evidence="8" type="ORF">AXF42_Ash009622</name>
</gene>
<keyword evidence="3 6" id="KW-0175">Coiled coil</keyword>
<evidence type="ECO:0000256" key="5">
    <source>
        <dbReference type="ARBA" id="ARBA00023224"/>
    </source>
</evidence>
<dbReference type="AlphaFoldDB" id="A0A2I0B9D1"/>
<keyword evidence="4" id="KW-0472">Membrane</keyword>
<comment type="subcellular location">
    <subcellularLocation>
        <location evidence="1">Cell membrane</location>
    </subcellularLocation>
</comment>
<evidence type="ECO:0000256" key="3">
    <source>
        <dbReference type="ARBA" id="ARBA00023054"/>
    </source>
</evidence>
<dbReference type="PANTHER" id="PTHR35129:SF1">
    <property type="entry name" value="GUANINE NUCLEOTIDE-BINDING PROTEIN SUBUNIT GAMMA 1"/>
    <property type="match status" value="1"/>
</dbReference>
<protein>
    <submittedName>
        <fullName evidence="8">Guanine nucleotide-binding protein subunit gamma 2</fullName>
    </submittedName>
</protein>
<keyword evidence="5" id="KW-0807">Transducer</keyword>
<evidence type="ECO:0000256" key="4">
    <source>
        <dbReference type="ARBA" id="ARBA00023136"/>
    </source>
</evidence>
<evidence type="ECO:0000256" key="6">
    <source>
        <dbReference type="SAM" id="Coils"/>
    </source>
</evidence>
<keyword evidence="9" id="KW-1185">Reference proteome</keyword>
<feature type="coiled-coil region" evidence="6">
    <location>
        <begin position="30"/>
        <end position="74"/>
    </location>
</feature>
<name>A0A2I0B9D1_9ASPA</name>
<feature type="domain" description="G protein gamma" evidence="7">
    <location>
        <begin position="34"/>
        <end position="108"/>
    </location>
</feature>
<dbReference type="GO" id="GO:0007186">
    <property type="term" value="P:G protein-coupled receptor signaling pathway"/>
    <property type="evidence" value="ECO:0007669"/>
    <property type="project" value="InterPro"/>
</dbReference>